<evidence type="ECO:0000313" key="3">
    <source>
        <dbReference type="Proteomes" id="UP000199649"/>
    </source>
</evidence>
<gene>
    <name evidence="2" type="ORF">SAMN04489719_1219</name>
</gene>
<keyword evidence="1" id="KW-0472">Membrane</keyword>
<reference evidence="3" key="1">
    <citation type="submission" date="2016-10" db="EMBL/GenBank/DDBJ databases">
        <authorList>
            <person name="Varghese N."/>
            <person name="Submissions S."/>
        </authorList>
    </citation>
    <scope>NUCLEOTIDE SEQUENCE [LARGE SCALE GENOMIC DNA]</scope>
    <source>
        <strain evidence="3">DSM 22965</strain>
    </source>
</reference>
<dbReference type="STRING" id="684552.SAMN04489719_1219"/>
<proteinExistence type="predicted"/>
<keyword evidence="1" id="KW-0812">Transmembrane</keyword>
<dbReference type="EMBL" id="LT629734">
    <property type="protein sequence ID" value="SDR96013.1"/>
    <property type="molecule type" value="Genomic_DNA"/>
</dbReference>
<dbReference type="RefSeq" id="WP_092666182.1">
    <property type="nucleotide sequence ID" value="NZ_LT629734.1"/>
</dbReference>
<accession>A0A1H1NAN7</accession>
<keyword evidence="1" id="KW-1133">Transmembrane helix</keyword>
<name>A0A1H1NAN7_9MICO</name>
<dbReference type="AlphaFoldDB" id="A0A1H1NAN7"/>
<organism evidence="2 3">
    <name type="scientific">Agrococcus carbonis</name>
    <dbReference type="NCBI Taxonomy" id="684552"/>
    <lineage>
        <taxon>Bacteria</taxon>
        <taxon>Bacillati</taxon>
        <taxon>Actinomycetota</taxon>
        <taxon>Actinomycetes</taxon>
        <taxon>Micrococcales</taxon>
        <taxon>Microbacteriaceae</taxon>
        <taxon>Agrococcus</taxon>
    </lineage>
</organism>
<feature type="transmembrane region" description="Helical" evidence="1">
    <location>
        <begin position="75"/>
        <end position="96"/>
    </location>
</feature>
<dbReference type="Proteomes" id="UP000199649">
    <property type="component" value="Chromosome I"/>
</dbReference>
<protein>
    <submittedName>
        <fullName evidence="2">Uncharacterized protein</fullName>
    </submittedName>
</protein>
<evidence type="ECO:0000313" key="2">
    <source>
        <dbReference type="EMBL" id="SDR96013.1"/>
    </source>
</evidence>
<evidence type="ECO:0000256" key="1">
    <source>
        <dbReference type="SAM" id="Phobius"/>
    </source>
</evidence>
<sequence length="111" mass="10854">MAAQRHPGLAPAATAAGAAVVAAMLLHAASLAVHAPDGSAELLWMLGWAAMVTAALALVATVVQLIAERRDVGRATIVPALALIAVAVVMGGWAAWLYPPVGSGGAAALGG</sequence>
<keyword evidence="3" id="KW-1185">Reference proteome</keyword>
<feature type="transmembrane region" description="Helical" evidence="1">
    <location>
        <begin position="42"/>
        <end position="63"/>
    </location>
</feature>